<protein>
    <submittedName>
        <fullName evidence="4">Ubiquinone-binding protein</fullName>
    </submittedName>
</protein>
<dbReference type="InterPro" id="IPR005031">
    <property type="entry name" value="COQ10_START"/>
</dbReference>
<dbReference type="AlphaFoldDB" id="A0AA37WX24"/>
<evidence type="ECO:0000313" key="4">
    <source>
        <dbReference type="EMBL" id="GLS84108.1"/>
    </source>
</evidence>
<dbReference type="EMBL" id="BSPO01000003">
    <property type="protein sequence ID" value="GLS84108.1"/>
    <property type="molecule type" value="Genomic_DNA"/>
</dbReference>
<dbReference type="InterPro" id="IPR023393">
    <property type="entry name" value="START-like_dom_sf"/>
</dbReference>
<dbReference type="GO" id="GO:0048039">
    <property type="term" value="F:ubiquinone binding"/>
    <property type="evidence" value="ECO:0007669"/>
    <property type="project" value="InterPro"/>
</dbReference>
<keyword evidence="4" id="KW-0830">Ubiquinone</keyword>
<dbReference type="PANTHER" id="PTHR12901:SF10">
    <property type="entry name" value="COENZYME Q-BINDING PROTEIN COQ10, MITOCHONDRIAL"/>
    <property type="match status" value="1"/>
</dbReference>
<evidence type="ECO:0000256" key="2">
    <source>
        <dbReference type="ARBA" id="ARBA00022649"/>
    </source>
</evidence>
<dbReference type="Proteomes" id="UP001157439">
    <property type="component" value="Unassembled WGS sequence"/>
</dbReference>
<organism evidence="4 5">
    <name type="scientific">Paraferrimonas haliotis</name>
    <dbReference type="NCBI Taxonomy" id="2013866"/>
    <lineage>
        <taxon>Bacteria</taxon>
        <taxon>Pseudomonadati</taxon>
        <taxon>Pseudomonadota</taxon>
        <taxon>Gammaproteobacteria</taxon>
        <taxon>Alteromonadales</taxon>
        <taxon>Ferrimonadaceae</taxon>
        <taxon>Paraferrimonas</taxon>
    </lineage>
</organism>
<proteinExistence type="inferred from homology"/>
<comment type="similarity">
    <text evidence="1">Belongs to the ribosome association toxin RatA family.</text>
</comment>
<dbReference type="InterPro" id="IPR044996">
    <property type="entry name" value="COQ10-like"/>
</dbReference>
<evidence type="ECO:0000313" key="5">
    <source>
        <dbReference type="Proteomes" id="UP001157439"/>
    </source>
</evidence>
<evidence type="ECO:0000259" key="3">
    <source>
        <dbReference type="Pfam" id="PF03364"/>
    </source>
</evidence>
<feature type="domain" description="Coenzyme Q-binding protein COQ10 START" evidence="3">
    <location>
        <begin position="11"/>
        <end position="135"/>
    </location>
</feature>
<evidence type="ECO:0000256" key="1">
    <source>
        <dbReference type="ARBA" id="ARBA00008918"/>
    </source>
</evidence>
<reference evidence="4 5" key="1">
    <citation type="journal article" date="2014" name="Int. J. Syst. Evol. Microbiol.">
        <title>Complete genome sequence of Corynebacterium casei LMG S-19264T (=DSM 44701T), isolated from a smear-ripened cheese.</title>
        <authorList>
            <consortium name="US DOE Joint Genome Institute (JGI-PGF)"/>
            <person name="Walter F."/>
            <person name="Albersmeier A."/>
            <person name="Kalinowski J."/>
            <person name="Ruckert C."/>
        </authorList>
    </citation>
    <scope>NUCLEOTIDE SEQUENCE [LARGE SCALE GENOMIC DNA]</scope>
    <source>
        <strain evidence="4 5">NBRC 112785</strain>
    </source>
</reference>
<dbReference type="CDD" id="cd07813">
    <property type="entry name" value="COQ10p_like"/>
    <property type="match status" value="1"/>
</dbReference>
<gene>
    <name evidence="4" type="ORF">GCM10007894_20850</name>
</gene>
<dbReference type="Gene3D" id="3.30.530.20">
    <property type="match status" value="1"/>
</dbReference>
<dbReference type="GO" id="GO:0045333">
    <property type="term" value="P:cellular respiration"/>
    <property type="evidence" value="ECO:0007669"/>
    <property type="project" value="InterPro"/>
</dbReference>
<name>A0AA37WX24_9GAMM</name>
<sequence length="144" mass="15910">MPQISRSALVRFSAEQMYALVNDVANYPEFLPGCVGSEVISASDTQMIARVDVAKGGINKSFSTENQLQPGQNIHMILKDGPFKKLEGEWLFTALTDDACKVELNLNFEFSSKLVEVAFGKVFNELMGSMVSAFTERAKVVYSE</sequence>
<keyword evidence="5" id="KW-1185">Reference proteome</keyword>
<accession>A0AA37WX24</accession>
<dbReference type="PANTHER" id="PTHR12901">
    <property type="entry name" value="SPERM PROTEIN HOMOLOG"/>
    <property type="match status" value="1"/>
</dbReference>
<dbReference type="SUPFAM" id="SSF55961">
    <property type="entry name" value="Bet v1-like"/>
    <property type="match status" value="1"/>
</dbReference>
<comment type="caution">
    <text evidence="4">The sequence shown here is derived from an EMBL/GenBank/DDBJ whole genome shotgun (WGS) entry which is preliminary data.</text>
</comment>
<keyword evidence="2" id="KW-1277">Toxin-antitoxin system</keyword>
<dbReference type="RefSeq" id="WP_095498406.1">
    <property type="nucleotide sequence ID" value="NZ_BSPO01000003.1"/>
</dbReference>
<dbReference type="Pfam" id="PF03364">
    <property type="entry name" value="Polyketide_cyc"/>
    <property type="match status" value="1"/>
</dbReference>